<accession>A0ABU1RR71</accession>
<dbReference type="InterPro" id="IPR051423">
    <property type="entry name" value="CD225/Dispanin"/>
</dbReference>
<gene>
    <name evidence="6" type="ORF">J2W94_001558</name>
</gene>
<evidence type="ECO:0000313" key="6">
    <source>
        <dbReference type="EMBL" id="MDR6841273.1"/>
    </source>
</evidence>
<evidence type="ECO:0000256" key="1">
    <source>
        <dbReference type="ARBA" id="ARBA00004370"/>
    </source>
</evidence>
<feature type="transmembrane region" description="Helical" evidence="5">
    <location>
        <begin position="20"/>
        <end position="41"/>
    </location>
</feature>
<comment type="caution">
    <text evidence="6">The sequence shown here is derived from an EMBL/GenBank/DDBJ whole genome shotgun (WGS) entry which is preliminary data.</text>
</comment>
<dbReference type="Proteomes" id="UP001254759">
    <property type="component" value="Unassembled WGS sequence"/>
</dbReference>
<comment type="subcellular location">
    <subcellularLocation>
        <location evidence="1">Membrane</location>
    </subcellularLocation>
</comment>
<dbReference type="PANTHER" id="PTHR14948">
    <property type="entry name" value="NG5"/>
    <property type="match status" value="1"/>
</dbReference>
<evidence type="ECO:0008006" key="8">
    <source>
        <dbReference type="Google" id="ProtNLM"/>
    </source>
</evidence>
<organism evidence="6 7">
    <name type="scientific">Pseudoxanthomonas sacheonensis</name>
    <dbReference type="NCBI Taxonomy" id="443615"/>
    <lineage>
        <taxon>Bacteria</taxon>
        <taxon>Pseudomonadati</taxon>
        <taxon>Pseudomonadota</taxon>
        <taxon>Gammaproteobacteria</taxon>
        <taxon>Lysobacterales</taxon>
        <taxon>Lysobacteraceae</taxon>
        <taxon>Pseudoxanthomonas</taxon>
    </lineage>
</organism>
<proteinExistence type="predicted"/>
<keyword evidence="3 5" id="KW-1133">Transmembrane helix</keyword>
<dbReference type="InterPro" id="IPR007593">
    <property type="entry name" value="CD225/Dispanin_fam"/>
</dbReference>
<keyword evidence="4 5" id="KW-0472">Membrane</keyword>
<evidence type="ECO:0000256" key="5">
    <source>
        <dbReference type="SAM" id="Phobius"/>
    </source>
</evidence>
<sequence length="101" mass="10417">MSYVPPPPGGYQDYIPNHLVWAILSTLFCCLPLGIVSIVYASQVDGKRAAGDIAGALEASGKAKFWAMLSAGLALIPILLYLVFVVVLGGLGVLGGLSGVN</sequence>
<evidence type="ECO:0000256" key="2">
    <source>
        <dbReference type="ARBA" id="ARBA00022692"/>
    </source>
</evidence>
<name>A0ABU1RR71_9GAMM</name>
<evidence type="ECO:0000256" key="3">
    <source>
        <dbReference type="ARBA" id="ARBA00022989"/>
    </source>
</evidence>
<dbReference type="RefSeq" id="WP_310091897.1">
    <property type="nucleotide sequence ID" value="NZ_JAVDTT010000002.1"/>
</dbReference>
<reference evidence="6 7" key="1">
    <citation type="submission" date="2023-07" db="EMBL/GenBank/DDBJ databases">
        <title>Sorghum-associated microbial communities from plants grown in Nebraska, USA.</title>
        <authorList>
            <person name="Schachtman D."/>
        </authorList>
    </citation>
    <scope>NUCLEOTIDE SEQUENCE [LARGE SCALE GENOMIC DNA]</scope>
    <source>
        <strain evidence="6 7">BE107</strain>
    </source>
</reference>
<evidence type="ECO:0000313" key="7">
    <source>
        <dbReference type="Proteomes" id="UP001254759"/>
    </source>
</evidence>
<protein>
    <recommendedName>
        <fullName evidence="8">Interferon-induced transmembrane protein</fullName>
    </recommendedName>
</protein>
<dbReference type="PANTHER" id="PTHR14948:SF25">
    <property type="entry name" value="DUF4190 DOMAIN-CONTAINING PROTEIN"/>
    <property type="match status" value="1"/>
</dbReference>
<dbReference type="EMBL" id="JAVDTT010000002">
    <property type="protein sequence ID" value="MDR6841273.1"/>
    <property type="molecule type" value="Genomic_DNA"/>
</dbReference>
<dbReference type="Pfam" id="PF04505">
    <property type="entry name" value="CD225"/>
    <property type="match status" value="1"/>
</dbReference>
<feature type="transmembrane region" description="Helical" evidence="5">
    <location>
        <begin position="65"/>
        <end position="94"/>
    </location>
</feature>
<keyword evidence="2 5" id="KW-0812">Transmembrane</keyword>
<evidence type="ECO:0000256" key="4">
    <source>
        <dbReference type="ARBA" id="ARBA00023136"/>
    </source>
</evidence>
<keyword evidence="7" id="KW-1185">Reference proteome</keyword>